<evidence type="ECO:0000259" key="3">
    <source>
        <dbReference type="Pfam" id="PF00326"/>
    </source>
</evidence>
<feature type="chain" id="PRO_5018180917" evidence="2">
    <location>
        <begin position="22"/>
        <end position="649"/>
    </location>
</feature>
<dbReference type="Gene3D" id="3.40.50.1820">
    <property type="entry name" value="alpha/beta hydrolase"/>
    <property type="match status" value="1"/>
</dbReference>
<dbReference type="PANTHER" id="PTHR42776:SF27">
    <property type="entry name" value="DIPEPTIDYL PEPTIDASE FAMILY MEMBER 6"/>
    <property type="match status" value="1"/>
</dbReference>
<sequence length="649" mass="73420">MLRILYLTCCLLILFTAHTFASPQIKDFSADSEFSEVKISPDGKYLGVILIEDEKRTLLILNLETMKPTNAVKFSGDEEVGSYYWVNDERVVLQKLYKHAQRESSDYYGELLAVNYDGSKSKYLFGYNGGTSTGTSISNNEAIRASAFVLDTLKDDDKYIYVMAYPWNRQNYAYTLAYRVNVYSGKRKRLTTSPIANARFLVDNNEEVRFSFATDKKNNDQLFYYENGEWVDAERIKGGLTDFYPLSFTEDNKSIYALANGEGATRAVYEVELATAKHKKIIQHDVVDPFMTWVSDQTNSLYAVEFENGYPEYQFVDTESAKAKALQQLMAAIPDHRIRIVSETVDGNTLIVAAMNDRNSGDYYLFDRKKLKLKFLFAGNAALDPSEMSEVRPISFTNRDGITIHGYLTLPVGMKEHKNMPLVVNPHGGPHGPRDLWVFNSENQLLANNGIAVLQVNFRGSGGYGKAFEESGYLAWGTKIQYDIIDATQYVIDQGYADKDRVCISGGSFGGYSALMSPMLAPDMFKCAVGVAGVYDLEQMYKTGDVPESYSGGAYLEEVLGTDIQRLRAMSPTHNVSKLKAKILLIHGEEDERAPIEQYEAMAKALEQANYPFQKEIWRKEGHGFFNAENREKYYDIMLKFIKENLNVK</sequence>
<dbReference type="EMBL" id="CP034015">
    <property type="protein sequence ID" value="AZG71760.1"/>
    <property type="molecule type" value="Genomic_DNA"/>
</dbReference>
<accession>A0A3G8LSA6</accession>
<dbReference type="OrthoDB" id="4269629at2"/>
<dbReference type="Pfam" id="PF00326">
    <property type="entry name" value="Peptidase_S9"/>
    <property type="match status" value="1"/>
</dbReference>
<dbReference type="SUPFAM" id="SSF82171">
    <property type="entry name" value="DPP6 N-terminal domain-like"/>
    <property type="match status" value="1"/>
</dbReference>
<evidence type="ECO:0000256" key="2">
    <source>
        <dbReference type="SAM" id="SignalP"/>
    </source>
</evidence>
<dbReference type="InterPro" id="IPR002470">
    <property type="entry name" value="Peptidase_S9A"/>
</dbReference>
<dbReference type="GO" id="GO:0006508">
    <property type="term" value="P:proteolysis"/>
    <property type="evidence" value="ECO:0007669"/>
    <property type="project" value="InterPro"/>
</dbReference>
<dbReference type="InterPro" id="IPR029058">
    <property type="entry name" value="AB_hydrolase_fold"/>
</dbReference>
<dbReference type="FunFam" id="3.40.50.1820:FF:000442">
    <property type="entry name" value="Subfamily S9C unassigned peptidase"/>
    <property type="match status" value="1"/>
</dbReference>
<dbReference type="GO" id="GO:0004252">
    <property type="term" value="F:serine-type endopeptidase activity"/>
    <property type="evidence" value="ECO:0007669"/>
    <property type="project" value="InterPro"/>
</dbReference>
<gene>
    <name evidence="4" type="ORF">EGC82_02650</name>
</gene>
<proteinExistence type="predicted"/>
<keyword evidence="5" id="KW-1185">Reference proteome</keyword>
<feature type="signal peptide" evidence="2">
    <location>
        <begin position="1"/>
        <end position="21"/>
    </location>
</feature>
<organism evidence="4 5">
    <name type="scientific">Shewanella livingstonensis</name>
    <dbReference type="NCBI Taxonomy" id="150120"/>
    <lineage>
        <taxon>Bacteria</taxon>
        <taxon>Pseudomonadati</taxon>
        <taxon>Pseudomonadota</taxon>
        <taxon>Gammaproteobacteria</taxon>
        <taxon>Alteromonadales</taxon>
        <taxon>Shewanellaceae</taxon>
        <taxon>Shewanella</taxon>
    </lineage>
</organism>
<evidence type="ECO:0000256" key="1">
    <source>
        <dbReference type="ARBA" id="ARBA00022801"/>
    </source>
</evidence>
<dbReference type="InterPro" id="IPR001375">
    <property type="entry name" value="Peptidase_S9_cat"/>
</dbReference>
<feature type="domain" description="Peptidase S9 prolyl oligopeptidase catalytic" evidence="3">
    <location>
        <begin position="437"/>
        <end position="647"/>
    </location>
</feature>
<keyword evidence="2" id="KW-0732">Signal</keyword>
<evidence type="ECO:0000313" key="4">
    <source>
        <dbReference type="EMBL" id="AZG71760.1"/>
    </source>
</evidence>
<evidence type="ECO:0000313" key="5">
    <source>
        <dbReference type="Proteomes" id="UP000278035"/>
    </source>
</evidence>
<dbReference type="PANTHER" id="PTHR42776">
    <property type="entry name" value="SERINE PEPTIDASE S9 FAMILY MEMBER"/>
    <property type="match status" value="1"/>
</dbReference>
<dbReference type="KEGG" id="slj:EGC82_02650"/>
<protein>
    <submittedName>
        <fullName evidence="4">S9 family peptidase</fullName>
    </submittedName>
</protein>
<dbReference type="PRINTS" id="PR00862">
    <property type="entry name" value="PROLIGOPTASE"/>
</dbReference>
<reference evidence="5" key="1">
    <citation type="submission" date="2018-11" db="EMBL/GenBank/DDBJ databases">
        <title>Shewanella sp. M2.</title>
        <authorList>
            <person name="Hwang Y.J."/>
            <person name="Hwang C.Y."/>
        </authorList>
    </citation>
    <scope>NUCLEOTIDE SEQUENCE [LARGE SCALE GENOMIC DNA]</scope>
    <source>
        <strain evidence="5">LMG 19866</strain>
    </source>
</reference>
<dbReference type="AlphaFoldDB" id="A0A3G8LSA6"/>
<name>A0A3G8LSA6_9GAMM</name>
<dbReference type="Proteomes" id="UP000278035">
    <property type="component" value="Chromosome"/>
</dbReference>
<dbReference type="RefSeq" id="WP_124729378.1">
    <property type="nucleotide sequence ID" value="NZ_CBCSKC010000016.1"/>
</dbReference>
<dbReference type="SUPFAM" id="SSF53474">
    <property type="entry name" value="alpha/beta-Hydrolases"/>
    <property type="match status" value="1"/>
</dbReference>
<keyword evidence="1" id="KW-0378">Hydrolase</keyword>